<evidence type="ECO:0000256" key="1">
    <source>
        <dbReference type="ARBA" id="ARBA00007116"/>
    </source>
</evidence>
<dbReference type="Pfam" id="PF00861">
    <property type="entry name" value="Ribosomal_L18p"/>
    <property type="match status" value="1"/>
</dbReference>
<dbReference type="CDD" id="cd00432">
    <property type="entry name" value="Ribosomal_L18_L5e"/>
    <property type="match status" value="1"/>
</dbReference>
<comment type="similarity">
    <text evidence="1">Belongs to the universal ribosomal protein uL18 family.</text>
</comment>
<dbReference type="GO" id="GO:0005737">
    <property type="term" value="C:cytoplasm"/>
    <property type="evidence" value="ECO:0007669"/>
    <property type="project" value="UniProtKB-ARBA"/>
</dbReference>
<keyword evidence="3" id="KW-0694">RNA-binding</keyword>
<keyword evidence="5" id="KW-0687">Ribonucleoprotein</keyword>
<evidence type="ECO:0008006" key="7">
    <source>
        <dbReference type="Google" id="ProtNLM"/>
    </source>
</evidence>
<dbReference type="AlphaFoldDB" id="A0A382IPE2"/>
<dbReference type="PANTHER" id="PTHR12899">
    <property type="entry name" value="39S RIBOSOMAL PROTEIN L18, MITOCHONDRIAL"/>
    <property type="match status" value="1"/>
</dbReference>
<sequence length="118" mass="13288">MKLSKKKELSQKRRWRIRKKVSGTEDRPRICVRFTNKNIHAQCIDDEKSHTLHGIATTHADYKDILPNVSGAEKFGSVFGSKVKGSGVSAIVFDRAGRKYHGCVKAFADALRKEGLQF</sequence>
<dbReference type="InterPro" id="IPR057268">
    <property type="entry name" value="Ribosomal_L18"/>
</dbReference>
<dbReference type="GO" id="GO:0003735">
    <property type="term" value="F:structural constituent of ribosome"/>
    <property type="evidence" value="ECO:0007669"/>
    <property type="project" value="InterPro"/>
</dbReference>
<protein>
    <recommendedName>
        <fullName evidence="7">50S ribosomal protein L18</fullName>
    </recommendedName>
</protein>
<reference evidence="6" key="1">
    <citation type="submission" date="2018-05" db="EMBL/GenBank/DDBJ databases">
        <authorList>
            <person name="Lanie J.A."/>
            <person name="Ng W.-L."/>
            <person name="Kazmierczak K.M."/>
            <person name="Andrzejewski T.M."/>
            <person name="Davidsen T.M."/>
            <person name="Wayne K.J."/>
            <person name="Tettelin H."/>
            <person name="Glass J.I."/>
            <person name="Rusch D."/>
            <person name="Podicherti R."/>
            <person name="Tsui H.-C.T."/>
            <person name="Winkler M.E."/>
        </authorList>
    </citation>
    <scope>NUCLEOTIDE SEQUENCE</scope>
</reference>
<dbReference type="GO" id="GO:1990904">
    <property type="term" value="C:ribonucleoprotein complex"/>
    <property type="evidence" value="ECO:0007669"/>
    <property type="project" value="UniProtKB-KW"/>
</dbReference>
<dbReference type="HAMAP" id="MF_01337_B">
    <property type="entry name" value="Ribosomal_uL18_B"/>
    <property type="match status" value="1"/>
</dbReference>
<gene>
    <name evidence="6" type="ORF">METZ01_LOCUS254320</name>
</gene>
<proteinExistence type="inferred from homology"/>
<dbReference type="Gene3D" id="3.30.420.100">
    <property type="match status" value="1"/>
</dbReference>
<dbReference type="InterPro" id="IPR005484">
    <property type="entry name" value="Ribosomal_uL18_bac/plant/anim"/>
</dbReference>
<dbReference type="SUPFAM" id="SSF53137">
    <property type="entry name" value="Translational machinery components"/>
    <property type="match status" value="1"/>
</dbReference>
<name>A0A382IPE2_9ZZZZ</name>
<evidence type="ECO:0000256" key="3">
    <source>
        <dbReference type="ARBA" id="ARBA00022884"/>
    </source>
</evidence>
<dbReference type="NCBIfam" id="TIGR00060">
    <property type="entry name" value="L18_bact"/>
    <property type="match status" value="1"/>
</dbReference>
<evidence type="ECO:0000256" key="5">
    <source>
        <dbReference type="ARBA" id="ARBA00023274"/>
    </source>
</evidence>
<keyword evidence="4" id="KW-0689">Ribosomal protein</keyword>
<keyword evidence="2" id="KW-0699">rRNA-binding</keyword>
<dbReference type="PANTHER" id="PTHR12899:SF3">
    <property type="entry name" value="LARGE RIBOSOMAL SUBUNIT PROTEIN UL18M"/>
    <property type="match status" value="1"/>
</dbReference>
<evidence type="ECO:0000313" key="6">
    <source>
        <dbReference type="EMBL" id="SVC01466.1"/>
    </source>
</evidence>
<evidence type="ECO:0000256" key="2">
    <source>
        <dbReference type="ARBA" id="ARBA00022730"/>
    </source>
</evidence>
<dbReference type="InterPro" id="IPR004389">
    <property type="entry name" value="Ribosomal_uL18_bac-type"/>
</dbReference>
<dbReference type="EMBL" id="UINC01068672">
    <property type="protein sequence ID" value="SVC01466.1"/>
    <property type="molecule type" value="Genomic_DNA"/>
</dbReference>
<dbReference type="GO" id="GO:0005840">
    <property type="term" value="C:ribosome"/>
    <property type="evidence" value="ECO:0007669"/>
    <property type="project" value="UniProtKB-KW"/>
</dbReference>
<organism evidence="6">
    <name type="scientific">marine metagenome</name>
    <dbReference type="NCBI Taxonomy" id="408172"/>
    <lineage>
        <taxon>unclassified sequences</taxon>
        <taxon>metagenomes</taxon>
        <taxon>ecological metagenomes</taxon>
    </lineage>
</organism>
<dbReference type="GO" id="GO:0006412">
    <property type="term" value="P:translation"/>
    <property type="evidence" value="ECO:0007669"/>
    <property type="project" value="InterPro"/>
</dbReference>
<dbReference type="GO" id="GO:0008097">
    <property type="term" value="F:5S rRNA binding"/>
    <property type="evidence" value="ECO:0007669"/>
    <property type="project" value="TreeGrafter"/>
</dbReference>
<accession>A0A382IPE2</accession>
<evidence type="ECO:0000256" key="4">
    <source>
        <dbReference type="ARBA" id="ARBA00022980"/>
    </source>
</evidence>